<dbReference type="OrthoDB" id="10022176at2759"/>
<feature type="compositionally biased region" description="Low complexity" evidence="1">
    <location>
        <begin position="9"/>
        <end position="23"/>
    </location>
</feature>
<accession>A0A815Z3E2</accession>
<comment type="caution">
    <text evidence="3">The sequence shown here is derived from an EMBL/GenBank/DDBJ whole genome shotgun (WGS) entry which is preliminary data.</text>
</comment>
<evidence type="ECO:0000313" key="3">
    <source>
        <dbReference type="EMBL" id="CAF1578814.1"/>
    </source>
</evidence>
<dbReference type="AlphaFoldDB" id="A0A815Z3E2"/>
<feature type="region of interest" description="Disordered" evidence="1">
    <location>
        <begin position="388"/>
        <end position="422"/>
    </location>
</feature>
<proteinExistence type="predicted"/>
<feature type="compositionally biased region" description="Polar residues" evidence="1">
    <location>
        <begin position="104"/>
        <end position="113"/>
    </location>
</feature>
<gene>
    <name evidence="2" type="ORF">EDS130_LOCUS2028</name>
    <name evidence="3" type="ORF">XAT740_LOCUS45269</name>
</gene>
<feature type="compositionally biased region" description="Polar residues" evidence="1">
    <location>
        <begin position="388"/>
        <end position="415"/>
    </location>
</feature>
<protein>
    <submittedName>
        <fullName evidence="3">Uncharacterized protein</fullName>
    </submittedName>
</protein>
<dbReference type="EMBL" id="CAJNOJ010000004">
    <property type="protein sequence ID" value="CAF0746079.1"/>
    <property type="molecule type" value="Genomic_DNA"/>
</dbReference>
<evidence type="ECO:0000256" key="1">
    <source>
        <dbReference type="SAM" id="MobiDB-lite"/>
    </source>
</evidence>
<feature type="region of interest" description="Disordered" evidence="1">
    <location>
        <begin position="1"/>
        <end position="43"/>
    </location>
</feature>
<evidence type="ECO:0000313" key="2">
    <source>
        <dbReference type="EMBL" id="CAF0746079.1"/>
    </source>
</evidence>
<organism evidence="3 4">
    <name type="scientific">Adineta ricciae</name>
    <name type="common">Rotifer</name>
    <dbReference type="NCBI Taxonomy" id="249248"/>
    <lineage>
        <taxon>Eukaryota</taxon>
        <taxon>Metazoa</taxon>
        <taxon>Spiralia</taxon>
        <taxon>Gnathifera</taxon>
        <taxon>Rotifera</taxon>
        <taxon>Eurotatoria</taxon>
        <taxon>Bdelloidea</taxon>
        <taxon>Adinetida</taxon>
        <taxon>Adinetidae</taxon>
        <taxon>Adineta</taxon>
    </lineage>
</organism>
<feature type="region of interest" description="Disordered" evidence="1">
    <location>
        <begin position="97"/>
        <end position="141"/>
    </location>
</feature>
<dbReference type="EMBL" id="CAJNOR010005882">
    <property type="protein sequence ID" value="CAF1578814.1"/>
    <property type="molecule type" value="Genomic_DNA"/>
</dbReference>
<dbReference type="Proteomes" id="UP000663828">
    <property type="component" value="Unassembled WGS sequence"/>
</dbReference>
<name>A0A815Z3E2_ADIRI</name>
<sequence>MKHKTSKRSSSNKQQQNNTSPQNRPRRLSNSSTGVLETQRKSSSKASLCTENNCLDANTSACKANLLLKSQKLFKRDLLRCSDQRPSVLGSHILQTSRIRHESQQAQPTLNHGQSHRRRSLSADPYRRHTTSERIGPWPDLPAVRMTSAGNDLSNPMKASRNIKNPRVFSPKYYAALTENTVKFTYHTSSEMYINEYRKQKGYLLSAHAAAKVLPRVLPIQSSDDDQLSVTDILVDKACRGDCDALEDDTTTTTERTMASTNDRLTESTIDLSSRQNVLIKSTNSLADHPNIPPSIPSLTKSINETHYMSNFSTVAFRNGHLRAIRHPNQHRHQQQQTVVLPPLNSSSLQYLNSMNSIDRYYSTTTRKPTVQNHQKFFLLEGRSKKSYVNKNRNPPRISSDSEIASRSQDYSDLQATGGPVLRTTQRTQALAVYQLPRQAATIVTSQNDLR</sequence>
<keyword evidence="4" id="KW-1185">Reference proteome</keyword>
<dbReference type="Proteomes" id="UP000663852">
    <property type="component" value="Unassembled WGS sequence"/>
</dbReference>
<reference evidence="3" key="1">
    <citation type="submission" date="2021-02" db="EMBL/GenBank/DDBJ databases">
        <authorList>
            <person name="Nowell W R."/>
        </authorList>
    </citation>
    <scope>NUCLEOTIDE SEQUENCE</scope>
</reference>
<evidence type="ECO:0000313" key="4">
    <source>
        <dbReference type="Proteomes" id="UP000663828"/>
    </source>
</evidence>